<reference evidence="1 2" key="1">
    <citation type="journal article" date="2019" name="Sci. Rep.">
        <title>A high-quality genome of Eragrostis curvula grass provides insights into Poaceae evolution and supports new strategies to enhance forage quality.</title>
        <authorList>
            <person name="Carballo J."/>
            <person name="Santos B.A.C.M."/>
            <person name="Zappacosta D."/>
            <person name="Garbus I."/>
            <person name="Selva J.P."/>
            <person name="Gallo C.A."/>
            <person name="Diaz A."/>
            <person name="Albertini E."/>
            <person name="Caccamo M."/>
            <person name="Echenique V."/>
        </authorList>
    </citation>
    <scope>NUCLEOTIDE SEQUENCE [LARGE SCALE GENOMIC DNA]</scope>
    <source>
        <strain evidence="2">cv. Victoria</strain>
        <tissue evidence="1">Leaf</tissue>
    </source>
</reference>
<name>A0A5J9UDW2_9POAL</name>
<dbReference type="AlphaFoldDB" id="A0A5J9UDW2"/>
<gene>
    <name evidence="1" type="ORF">EJB05_30946</name>
</gene>
<dbReference type="Proteomes" id="UP000324897">
    <property type="component" value="Unassembled WGS sequence"/>
</dbReference>
<evidence type="ECO:0000313" key="2">
    <source>
        <dbReference type="Proteomes" id="UP000324897"/>
    </source>
</evidence>
<protein>
    <submittedName>
        <fullName evidence="1">Uncharacterized protein</fullName>
    </submittedName>
</protein>
<organism evidence="1 2">
    <name type="scientific">Eragrostis curvula</name>
    <name type="common">weeping love grass</name>
    <dbReference type="NCBI Taxonomy" id="38414"/>
    <lineage>
        <taxon>Eukaryota</taxon>
        <taxon>Viridiplantae</taxon>
        <taxon>Streptophyta</taxon>
        <taxon>Embryophyta</taxon>
        <taxon>Tracheophyta</taxon>
        <taxon>Spermatophyta</taxon>
        <taxon>Magnoliopsida</taxon>
        <taxon>Liliopsida</taxon>
        <taxon>Poales</taxon>
        <taxon>Poaceae</taxon>
        <taxon>PACMAD clade</taxon>
        <taxon>Chloridoideae</taxon>
        <taxon>Eragrostideae</taxon>
        <taxon>Eragrostidinae</taxon>
        <taxon>Eragrostis</taxon>
    </lineage>
</organism>
<comment type="caution">
    <text evidence="1">The sequence shown here is derived from an EMBL/GenBank/DDBJ whole genome shotgun (WGS) entry which is preliminary data.</text>
</comment>
<sequence length="155" mass="17259">MAAGPDYLPAPSLLRPLLAPLPICRCELPPQDAAKTNLHVVAETKQDRIASAAAVPLAEHFALVLGRKPNHSCEELASQRTAEAQNADMERLMDQKLEERMNAHWHTLLLVSFLRQTPHLATYLILKLIGNQRNIFSCVFSTVLPNPNIPLLRDN</sequence>
<keyword evidence="2" id="KW-1185">Reference proteome</keyword>
<dbReference type="EMBL" id="RWGY01000026">
    <property type="protein sequence ID" value="TVU21318.1"/>
    <property type="molecule type" value="Genomic_DNA"/>
</dbReference>
<proteinExistence type="predicted"/>
<evidence type="ECO:0000313" key="1">
    <source>
        <dbReference type="EMBL" id="TVU21318.1"/>
    </source>
</evidence>
<dbReference type="Gramene" id="TVU21318">
    <property type="protein sequence ID" value="TVU21318"/>
    <property type="gene ID" value="EJB05_30946"/>
</dbReference>
<accession>A0A5J9UDW2</accession>